<comment type="function">
    <text evidence="1">Has a glutathione-disulfide oxidoreductase activity in the presence of NADPH and glutathione reductase. Reduces low molecular weight disulfides and proteins.</text>
</comment>
<keyword evidence="14" id="KW-0520">NAD</keyword>
<sequence length="570" mass="62325">LNFLLFQPYTMPPVDGTSQWLRKTIDSAAVILFSKTTCPYCKNVKDVLAEAKIKHATIELDQLSNGSAIQKSLASFSKIETVPQMFVRGKFIGDSQMVLKYHRNNELTSIVNESKYDYDLIVIGGGSGGLAAGKEAAKYGAKTAVLDFVEPTPIGTTWGLGGTCVNVGCIPKKLMHQAGLLTLCLLISVSHNWSTMVEGVQSHIGSLNWGYKVALRDNQVTYLNAKGMLISPHEVQITDKNQKVSIITGDKIILATGERPKYPEIPGAVEYGITSDDLFSLPYFPGKTLVVGASYVALECAGFLASLGGDVTVMVRSILLRGFDQQMAEKIKQLKAVDTENNKPGLLLVKGHYTDGKKFEEEFETVIFAVGREPQLSKVLCTTVGVKLDKNGRVVCTDDEQTTVSNVYAIGDINAGKPQLTPVAIQAGRYLAKRLFAGATELTDYSNVATTVFTPLEYGACGLSEEDAIEKYGDKDIEVYHSNFKPLEWTVAHREDNVCYMKLVCRKSDHMRVLGLHVLGPNAGEITQGYAVAIKMGATKADFDRTIGIHPTCSEVCEYCFFICIEPFSR</sequence>
<dbReference type="GO" id="GO:0004362">
    <property type="term" value="F:glutathione-disulfide reductase (NADPH) activity"/>
    <property type="evidence" value="ECO:0007669"/>
    <property type="project" value="TreeGrafter"/>
</dbReference>
<dbReference type="EMBL" id="QMKO01002305">
    <property type="protein sequence ID" value="RTG83966.1"/>
    <property type="molecule type" value="Genomic_DNA"/>
</dbReference>
<feature type="domain" description="FAD/NAD(P)-binding" evidence="19">
    <location>
        <begin position="118"/>
        <end position="428"/>
    </location>
</feature>
<dbReference type="CDD" id="cd03419">
    <property type="entry name" value="GRX_GRXh_1_2_like"/>
    <property type="match status" value="1"/>
</dbReference>
<keyword evidence="7" id="KW-0521">NADP</keyword>
<proteinExistence type="inferred from homology"/>
<evidence type="ECO:0000256" key="15">
    <source>
        <dbReference type="PIRSR" id="PIRSR000350-4"/>
    </source>
</evidence>
<keyword evidence="9" id="KW-0249">Electron transport</keyword>
<dbReference type="FunFam" id="3.50.50.60:FF:000012">
    <property type="entry name" value="Thioredoxin reductase 1, cytoplasmic"/>
    <property type="match status" value="1"/>
</dbReference>
<dbReference type="NCBIfam" id="TIGR02180">
    <property type="entry name" value="GRX_euk"/>
    <property type="match status" value="1"/>
</dbReference>
<dbReference type="InterPro" id="IPR012999">
    <property type="entry name" value="Pyr_OxRdtase_I_AS"/>
</dbReference>
<evidence type="ECO:0000256" key="13">
    <source>
        <dbReference type="PIRSR" id="PIRSR000350-2"/>
    </source>
</evidence>
<feature type="binding site" evidence="14">
    <location>
        <position position="371"/>
    </location>
    <ligand>
        <name>NAD(+)</name>
        <dbReference type="ChEBI" id="CHEBI:57540"/>
    </ligand>
</feature>
<feature type="non-terminal residue" evidence="20">
    <location>
        <position position="1"/>
    </location>
</feature>
<dbReference type="InterPro" id="IPR001100">
    <property type="entry name" value="Pyr_nuc-diS_OxRdtase"/>
</dbReference>
<evidence type="ECO:0000256" key="10">
    <source>
        <dbReference type="ARBA" id="ARBA00023002"/>
    </source>
</evidence>
<dbReference type="STRING" id="6184.A0A430Q8K3"/>
<organism evidence="20 21">
    <name type="scientific">Schistosoma bovis</name>
    <name type="common">Blood fluke</name>
    <dbReference type="NCBI Taxonomy" id="6184"/>
    <lineage>
        <taxon>Eukaryota</taxon>
        <taxon>Metazoa</taxon>
        <taxon>Spiralia</taxon>
        <taxon>Lophotrochozoa</taxon>
        <taxon>Platyhelminthes</taxon>
        <taxon>Trematoda</taxon>
        <taxon>Digenea</taxon>
        <taxon>Strigeidida</taxon>
        <taxon>Schistosomatoidea</taxon>
        <taxon>Schistosomatidae</taxon>
        <taxon>Schistosoma</taxon>
    </lineage>
</organism>
<dbReference type="GO" id="GO:0006749">
    <property type="term" value="P:glutathione metabolic process"/>
    <property type="evidence" value="ECO:0007669"/>
    <property type="project" value="TreeGrafter"/>
</dbReference>
<dbReference type="EC" id="1.8.1.9" evidence="3"/>
<evidence type="ECO:0000256" key="3">
    <source>
        <dbReference type="ARBA" id="ARBA00012610"/>
    </source>
</evidence>
<keyword evidence="12 16" id="KW-0676">Redox-active center</keyword>
<dbReference type="InterPro" id="IPR036249">
    <property type="entry name" value="Thioredoxin-like_sf"/>
</dbReference>
<dbReference type="InterPro" id="IPR011899">
    <property type="entry name" value="Glutaredoxin_euk/vir"/>
</dbReference>
<evidence type="ECO:0000259" key="19">
    <source>
        <dbReference type="Pfam" id="PF07992"/>
    </source>
</evidence>
<dbReference type="GO" id="GO:0050660">
    <property type="term" value="F:flavin adenine dinucleotide binding"/>
    <property type="evidence" value="ECO:0007669"/>
    <property type="project" value="InterPro"/>
</dbReference>
<dbReference type="GO" id="GO:0005829">
    <property type="term" value="C:cytosol"/>
    <property type="evidence" value="ECO:0007669"/>
    <property type="project" value="TreeGrafter"/>
</dbReference>
<feature type="disulfide bond" description="Redox-active" evidence="15">
    <location>
        <begin position="164"/>
        <end position="169"/>
    </location>
</feature>
<dbReference type="InterPro" id="IPR016156">
    <property type="entry name" value="FAD/NAD-linked_Rdtase_dimer_sf"/>
</dbReference>
<keyword evidence="6 14" id="KW-0274">FAD</keyword>
<feature type="domain" description="Glutaredoxin" evidence="17">
    <location>
        <begin position="30"/>
        <end position="92"/>
    </location>
</feature>
<dbReference type="Pfam" id="PF07992">
    <property type="entry name" value="Pyr_redox_2"/>
    <property type="match status" value="1"/>
</dbReference>
<dbReference type="InterPro" id="IPR036188">
    <property type="entry name" value="FAD/NAD-bd_sf"/>
</dbReference>
<dbReference type="Gene3D" id="3.40.30.10">
    <property type="entry name" value="Glutaredoxin"/>
    <property type="match status" value="1"/>
</dbReference>
<dbReference type="AlphaFoldDB" id="A0A430Q8K3"/>
<evidence type="ECO:0000259" key="18">
    <source>
        <dbReference type="Pfam" id="PF02852"/>
    </source>
</evidence>
<dbReference type="PANTHER" id="PTHR42737">
    <property type="entry name" value="GLUTATHIONE REDUCTASE"/>
    <property type="match status" value="1"/>
</dbReference>
<dbReference type="SUPFAM" id="SSF55424">
    <property type="entry name" value="FAD/NAD-linked reductases, dimerisation (C-terminal) domain"/>
    <property type="match status" value="1"/>
</dbReference>
<evidence type="ECO:0000256" key="1">
    <source>
        <dbReference type="ARBA" id="ARBA00002549"/>
    </source>
</evidence>
<evidence type="ECO:0000313" key="20">
    <source>
        <dbReference type="EMBL" id="RTG83966.1"/>
    </source>
</evidence>
<dbReference type="NCBIfam" id="TIGR01438">
    <property type="entry name" value="TGR"/>
    <property type="match status" value="1"/>
</dbReference>
<evidence type="ECO:0000256" key="6">
    <source>
        <dbReference type="ARBA" id="ARBA00022827"/>
    </source>
</evidence>
<evidence type="ECO:0000256" key="11">
    <source>
        <dbReference type="ARBA" id="ARBA00023157"/>
    </source>
</evidence>
<dbReference type="SUPFAM" id="SSF51905">
    <property type="entry name" value="FAD/NAD(P)-binding domain"/>
    <property type="match status" value="1"/>
</dbReference>
<keyword evidence="10 16" id="KW-0560">Oxidoreductase</keyword>
<dbReference type="InterPro" id="IPR004099">
    <property type="entry name" value="Pyr_nucl-diS_OxRdtase_dimer"/>
</dbReference>
<dbReference type="PROSITE" id="PS00195">
    <property type="entry name" value="GLUTAREDOXIN_1"/>
    <property type="match status" value="1"/>
</dbReference>
<keyword evidence="14" id="KW-0547">Nucleotide-binding</keyword>
<dbReference type="PROSITE" id="PS00076">
    <property type="entry name" value="PYRIDINE_REDOX_1"/>
    <property type="match status" value="1"/>
</dbReference>
<dbReference type="InterPro" id="IPR023753">
    <property type="entry name" value="FAD/NAD-binding_dom"/>
</dbReference>
<evidence type="ECO:0000256" key="9">
    <source>
        <dbReference type="ARBA" id="ARBA00022982"/>
    </source>
</evidence>
<evidence type="ECO:0000256" key="14">
    <source>
        <dbReference type="PIRSR" id="PIRSR000350-3"/>
    </source>
</evidence>
<comment type="caution">
    <text evidence="20">The sequence shown here is derived from an EMBL/GenBank/DDBJ whole genome shotgun (WGS) entry which is preliminary data.</text>
</comment>
<evidence type="ECO:0000256" key="8">
    <source>
        <dbReference type="ARBA" id="ARBA00022933"/>
    </source>
</evidence>
<name>A0A430Q8K3_SCHBO</name>
<evidence type="ECO:0000256" key="2">
    <source>
        <dbReference type="ARBA" id="ARBA00007532"/>
    </source>
</evidence>
<keyword evidence="8" id="KW-0712">Selenocysteine</keyword>
<dbReference type="FunFam" id="3.30.390.30:FF:000004">
    <property type="entry name" value="Thioredoxin reductase 1, cytoplasmic"/>
    <property type="match status" value="1"/>
</dbReference>
<dbReference type="PROSITE" id="PS51354">
    <property type="entry name" value="GLUTAREDOXIN_2"/>
    <property type="match status" value="1"/>
</dbReference>
<evidence type="ECO:0000256" key="16">
    <source>
        <dbReference type="RuleBase" id="RU003691"/>
    </source>
</evidence>
<dbReference type="InterPro" id="IPR002109">
    <property type="entry name" value="Glutaredoxin"/>
</dbReference>
<dbReference type="Proteomes" id="UP000290809">
    <property type="component" value="Unassembled WGS sequence"/>
</dbReference>
<keyword evidence="4" id="KW-0813">Transport</keyword>
<dbReference type="InterPro" id="IPR046952">
    <property type="entry name" value="GSHR/TRXR-like"/>
</dbReference>
<reference evidence="20 21" key="1">
    <citation type="journal article" date="2019" name="PLoS Pathog.">
        <title>Genome sequence of the bovine parasite Schistosoma bovis Tanzania.</title>
        <authorList>
            <person name="Oey H."/>
            <person name="Zakrzewski M."/>
            <person name="Gobert G."/>
            <person name="Gravermann K."/>
            <person name="Stoye J."/>
            <person name="Jones M."/>
            <person name="Mcmanus D."/>
            <person name="Krause L."/>
        </authorList>
    </citation>
    <scope>NUCLEOTIDE SEQUENCE [LARGE SCALE GENOMIC DNA]</scope>
    <source>
        <strain evidence="20 21">TAN1997</strain>
    </source>
</reference>
<gene>
    <name evidence="20" type="ORF">DC041_0010173</name>
</gene>
<dbReference type="Gene3D" id="3.50.50.60">
    <property type="entry name" value="FAD/NAD(P)-binding domain"/>
    <property type="match status" value="2"/>
</dbReference>
<evidence type="ECO:0000259" key="17">
    <source>
        <dbReference type="Pfam" id="PF00462"/>
    </source>
</evidence>
<dbReference type="GO" id="GO:0005739">
    <property type="term" value="C:mitochondrion"/>
    <property type="evidence" value="ECO:0007669"/>
    <property type="project" value="TreeGrafter"/>
</dbReference>
<dbReference type="GO" id="GO:0045454">
    <property type="term" value="P:cell redox homeostasis"/>
    <property type="evidence" value="ECO:0007669"/>
    <property type="project" value="InterPro"/>
</dbReference>
<dbReference type="PANTHER" id="PTHR42737:SF8">
    <property type="entry name" value="THIOREDOXIN-DISULFIDE REDUCTASE"/>
    <property type="match status" value="1"/>
</dbReference>
<feature type="binding site" evidence="14">
    <location>
        <position position="412"/>
    </location>
    <ligand>
        <name>FAD</name>
        <dbReference type="ChEBI" id="CHEBI:57692"/>
    </ligand>
</feature>
<dbReference type="InterPro" id="IPR006338">
    <property type="entry name" value="Thioredoxin/glutathione_Rdtase"/>
</dbReference>
<feature type="domain" description="Pyridine nucleotide-disulphide oxidoreductase dimerisation" evidence="18">
    <location>
        <begin position="448"/>
        <end position="557"/>
    </location>
</feature>
<feature type="active site" description="Proton acceptor" evidence="13">
    <location>
        <position position="550"/>
    </location>
</feature>
<dbReference type="PRINTS" id="PR00411">
    <property type="entry name" value="PNDRDTASEI"/>
</dbReference>
<evidence type="ECO:0000256" key="5">
    <source>
        <dbReference type="ARBA" id="ARBA00022630"/>
    </source>
</evidence>
<keyword evidence="11" id="KW-1015">Disulfide bond</keyword>
<evidence type="ECO:0000313" key="21">
    <source>
        <dbReference type="Proteomes" id="UP000290809"/>
    </source>
</evidence>
<dbReference type="Pfam" id="PF00462">
    <property type="entry name" value="Glutaredoxin"/>
    <property type="match status" value="1"/>
</dbReference>
<feature type="binding site" evidence="14">
    <location>
        <position position="227"/>
    </location>
    <ligand>
        <name>FAD</name>
        <dbReference type="ChEBI" id="CHEBI:57692"/>
    </ligand>
</feature>
<keyword evidence="21" id="KW-1185">Reference proteome</keyword>
<comment type="cofactor">
    <cofactor evidence="14">
        <name>FAD</name>
        <dbReference type="ChEBI" id="CHEBI:57692"/>
    </cofactor>
    <text evidence="14">Binds 1 FAD per subunit.</text>
</comment>
<dbReference type="InterPro" id="IPR011767">
    <property type="entry name" value="GLR_AS"/>
</dbReference>
<evidence type="ECO:0000256" key="12">
    <source>
        <dbReference type="ARBA" id="ARBA00023284"/>
    </source>
</evidence>
<keyword evidence="5 16" id="KW-0285">Flavoprotein</keyword>
<dbReference type="SUPFAM" id="SSF52833">
    <property type="entry name" value="Thioredoxin-like"/>
    <property type="match status" value="1"/>
</dbReference>
<dbReference type="Gene3D" id="3.30.390.30">
    <property type="match status" value="1"/>
</dbReference>
<dbReference type="PIRSF" id="PIRSF000350">
    <property type="entry name" value="Mercury_reductase_MerA"/>
    <property type="match status" value="1"/>
</dbReference>
<accession>A0A430Q8K3</accession>
<dbReference type="PRINTS" id="PR00368">
    <property type="entry name" value="FADPNR"/>
</dbReference>
<feature type="binding site" evidence="14">
    <location>
        <position position="173"/>
    </location>
    <ligand>
        <name>FAD</name>
        <dbReference type="ChEBI" id="CHEBI:57692"/>
    </ligand>
</feature>
<dbReference type="GO" id="GO:0034599">
    <property type="term" value="P:cellular response to oxidative stress"/>
    <property type="evidence" value="ECO:0007669"/>
    <property type="project" value="TreeGrafter"/>
</dbReference>
<dbReference type="GO" id="GO:0004791">
    <property type="term" value="F:thioredoxin-disulfide reductase (NADPH) activity"/>
    <property type="evidence" value="ECO:0007669"/>
    <property type="project" value="UniProtKB-EC"/>
</dbReference>
<evidence type="ECO:0000256" key="7">
    <source>
        <dbReference type="ARBA" id="ARBA00022857"/>
    </source>
</evidence>
<feature type="binding site" evidence="14">
    <location>
        <begin position="292"/>
        <end position="299"/>
    </location>
    <ligand>
        <name>NAD(+)</name>
        <dbReference type="ChEBI" id="CHEBI:57540"/>
    </ligand>
</feature>
<dbReference type="Pfam" id="PF02852">
    <property type="entry name" value="Pyr_redox_dim"/>
    <property type="match status" value="1"/>
</dbReference>
<evidence type="ECO:0000256" key="4">
    <source>
        <dbReference type="ARBA" id="ARBA00022448"/>
    </source>
</evidence>
<protein>
    <recommendedName>
        <fullName evidence="3">thioredoxin-disulfide reductase (NADPH)</fullName>
        <ecNumber evidence="3">1.8.1.9</ecNumber>
    </recommendedName>
</protein>
<comment type="similarity">
    <text evidence="2 16">Belongs to the class-I pyridine nucleotide-disulfide oxidoreductase family.</text>
</comment>